<comment type="caution">
    <text evidence="5">The sequence shown here is derived from an EMBL/GenBank/DDBJ whole genome shotgun (WGS) entry which is preliminary data.</text>
</comment>
<keyword evidence="1" id="KW-0813">Transport</keyword>
<evidence type="ECO:0000256" key="3">
    <source>
        <dbReference type="ARBA" id="ARBA00022840"/>
    </source>
</evidence>
<dbReference type="Gene3D" id="3.40.50.300">
    <property type="entry name" value="P-loop containing nucleotide triphosphate hydrolases"/>
    <property type="match status" value="1"/>
</dbReference>
<evidence type="ECO:0000256" key="1">
    <source>
        <dbReference type="ARBA" id="ARBA00022448"/>
    </source>
</evidence>
<name>A0A937M2U9_9GAMM</name>
<dbReference type="InterPro" id="IPR027417">
    <property type="entry name" value="P-loop_NTPase"/>
</dbReference>
<feature type="domain" description="ABC transporter" evidence="4">
    <location>
        <begin position="3"/>
        <end position="207"/>
    </location>
</feature>
<dbReference type="EMBL" id="JADHSG010000009">
    <property type="protein sequence ID" value="MBL6903646.1"/>
    <property type="molecule type" value="Genomic_DNA"/>
</dbReference>
<dbReference type="SUPFAM" id="SSF52540">
    <property type="entry name" value="P-loop containing nucleoside triphosphate hydrolases"/>
    <property type="match status" value="1"/>
</dbReference>
<dbReference type="SMART" id="SM00382">
    <property type="entry name" value="AAA"/>
    <property type="match status" value="1"/>
</dbReference>
<keyword evidence="3 5" id="KW-0067">ATP-binding</keyword>
<proteinExistence type="predicted"/>
<dbReference type="InterPro" id="IPR017871">
    <property type="entry name" value="ABC_transporter-like_CS"/>
</dbReference>
<evidence type="ECO:0000313" key="6">
    <source>
        <dbReference type="Proteomes" id="UP000705230"/>
    </source>
</evidence>
<evidence type="ECO:0000256" key="2">
    <source>
        <dbReference type="ARBA" id="ARBA00022741"/>
    </source>
</evidence>
<dbReference type="GO" id="GO:0005524">
    <property type="term" value="F:ATP binding"/>
    <property type="evidence" value="ECO:0007669"/>
    <property type="project" value="UniProtKB-KW"/>
</dbReference>
<dbReference type="PANTHER" id="PTHR42781:SF4">
    <property type="entry name" value="SPERMIDINE_PUTRESCINE IMPORT ATP-BINDING PROTEIN POTA"/>
    <property type="match status" value="1"/>
</dbReference>
<protein>
    <submittedName>
        <fullName evidence="5">ABC transporter ATP-binding protein</fullName>
    </submittedName>
</protein>
<reference evidence="5" key="1">
    <citation type="submission" date="2020-10" db="EMBL/GenBank/DDBJ databases">
        <title>Microbiome of the Black Sea water column analyzed by genome centric metagenomics.</title>
        <authorList>
            <person name="Cabello-Yeves P.J."/>
            <person name="Callieri C."/>
            <person name="Picazo A."/>
            <person name="Mehrshad M."/>
            <person name="Haro-Moreno J.M."/>
            <person name="Roda-Garcia J."/>
            <person name="Dzembekova N."/>
            <person name="Slabakova V."/>
            <person name="Slabakova N."/>
            <person name="Moncheva S."/>
            <person name="Rodriguez-Valera F."/>
        </authorList>
    </citation>
    <scope>NUCLEOTIDE SEQUENCE</scope>
    <source>
        <strain evidence="5">BS30m-G43</strain>
    </source>
</reference>
<dbReference type="Proteomes" id="UP000705230">
    <property type="component" value="Unassembled WGS sequence"/>
</dbReference>
<dbReference type="AlphaFoldDB" id="A0A937M2U9"/>
<organism evidence="5 6">
    <name type="scientific">SAR86 cluster bacterium</name>
    <dbReference type="NCBI Taxonomy" id="2030880"/>
    <lineage>
        <taxon>Bacteria</taxon>
        <taxon>Pseudomonadati</taxon>
        <taxon>Pseudomonadota</taxon>
        <taxon>Gammaproteobacteria</taxon>
        <taxon>SAR86 cluster</taxon>
    </lineage>
</organism>
<accession>A0A937M2U9</accession>
<sequence>MSLLISNLSYKRKNEENLLHDINIEIDNGHLLVIQGESGCGKTTLLNIISGLLKPTDGLIKLNCNVLNSSEKFIAPEKRKIGYVFQDYALFPHLTAHKNATYAYKNNYMELTDEYVLNALNLKSHIDKYPHELSGGQQQRVAIARAILMHPQALIFDEPFSGLDKENIVETQNLIQDAIRILNIPGIIVTHSLEHLQDIDTRMIVKI</sequence>
<dbReference type="GO" id="GO:0016887">
    <property type="term" value="F:ATP hydrolysis activity"/>
    <property type="evidence" value="ECO:0007669"/>
    <property type="project" value="InterPro"/>
</dbReference>
<dbReference type="PANTHER" id="PTHR42781">
    <property type="entry name" value="SPERMIDINE/PUTRESCINE IMPORT ATP-BINDING PROTEIN POTA"/>
    <property type="match status" value="1"/>
</dbReference>
<gene>
    <name evidence="5" type="ORF">ISR29_05530</name>
</gene>
<keyword evidence="2" id="KW-0547">Nucleotide-binding</keyword>
<dbReference type="InterPro" id="IPR003593">
    <property type="entry name" value="AAA+_ATPase"/>
</dbReference>
<dbReference type="Pfam" id="PF00005">
    <property type="entry name" value="ABC_tran"/>
    <property type="match status" value="1"/>
</dbReference>
<dbReference type="PROSITE" id="PS00211">
    <property type="entry name" value="ABC_TRANSPORTER_1"/>
    <property type="match status" value="1"/>
</dbReference>
<evidence type="ECO:0000313" key="5">
    <source>
        <dbReference type="EMBL" id="MBL6903646.1"/>
    </source>
</evidence>
<dbReference type="InterPro" id="IPR050093">
    <property type="entry name" value="ABC_SmlMolc_Importer"/>
</dbReference>
<evidence type="ECO:0000259" key="4">
    <source>
        <dbReference type="PROSITE" id="PS50893"/>
    </source>
</evidence>
<dbReference type="InterPro" id="IPR003439">
    <property type="entry name" value="ABC_transporter-like_ATP-bd"/>
</dbReference>
<dbReference type="PROSITE" id="PS50893">
    <property type="entry name" value="ABC_TRANSPORTER_2"/>
    <property type="match status" value="1"/>
</dbReference>